<dbReference type="InterPro" id="IPR005158">
    <property type="entry name" value="BTAD"/>
</dbReference>
<comment type="caution">
    <text evidence="6">The sequence shown here is derived from an EMBL/GenBank/DDBJ whole genome shotgun (WGS) entry which is preliminary data.</text>
</comment>
<dbReference type="InterPro" id="IPR059106">
    <property type="entry name" value="WHD_MalT"/>
</dbReference>
<feature type="DNA-binding region" description="OmpR/PhoB-type" evidence="4">
    <location>
        <begin position="752"/>
        <end position="859"/>
    </location>
</feature>
<dbReference type="InterPro" id="IPR036388">
    <property type="entry name" value="WH-like_DNA-bd_sf"/>
</dbReference>
<dbReference type="GO" id="GO:0006355">
    <property type="term" value="P:regulation of DNA-templated transcription"/>
    <property type="evidence" value="ECO:0007669"/>
    <property type="project" value="InterPro"/>
</dbReference>
<dbReference type="PROSITE" id="PS51755">
    <property type="entry name" value="OMPR_PHOB"/>
    <property type="match status" value="1"/>
</dbReference>
<comment type="similarity">
    <text evidence="1">Belongs to the AfsR/DnrI/RedD regulatory family.</text>
</comment>
<dbReference type="SMART" id="SM01043">
    <property type="entry name" value="BTAD"/>
    <property type="match status" value="1"/>
</dbReference>
<protein>
    <recommendedName>
        <fullName evidence="5">OmpR/PhoB-type domain-containing protein</fullName>
    </recommendedName>
</protein>
<dbReference type="Pfam" id="PF03704">
    <property type="entry name" value="BTAD"/>
    <property type="match status" value="1"/>
</dbReference>
<accession>A0A3A9ZKA0</accession>
<dbReference type="Gene3D" id="1.10.10.10">
    <property type="entry name" value="Winged helix-like DNA-binding domain superfamily/Winged helix DNA-binding domain"/>
    <property type="match status" value="1"/>
</dbReference>
<dbReference type="InterPro" id="IPR051677">
    <property type="entry name" value="AfsR-DnrI-RedD_regulator"/>
</dbReference>
<dbReference type="AlphaFoldDB" id="A0A3A9ZKA0"/>
<evidence type="ECO:0000259" key="5">
    <source>
        <dbReference type="PROSITE" id="PS51755"/>
    </source>
</evidence>
<dbReference type="InterPro" id="IPR027417">
    <property type="entry name" value="P-loop_NTPase"/>
</dbReference>
<dbReference type="Pfam" id="PF00486">
    <property type="entry name" value="Trans_reg_C"/>
    <property type="match status" value="1"/>
</dbReference>
<evidence type="ECO:0000256" key="2">
    <source>
        <dbReference type="ARBA" id="ARBA00023125"/>
    </source>
</evidence>
<name>A0A3A9ZKA0_9ACTN</name>
<dbReference type="SUPFAM" id="SSF52540">
    <property type="entry name" value="P-loop containing nucleoside triphosphate hydrolases"/>
    <property type="match status" value="1"/>
</dbReference>
<dbReference type="SUPFAM" id="SSF46894">
    <property type="entry name" value="C-terminal effector domain of the bipartite response regulators"/>
    <property type="match status" value="1"/>
</dbReference>
<evidence type="ECO:0000256" key="1">
    <source>
        <dbReference type="ARBA" id="ARBA00005820"/>
    </source>
</evidence>
<feature type="repeat" description="TPR" evidence="3">
    <location>
        <begin position="924"/>
        <end position="957"/>
    </location>
</feature>
<dbReference type="PANTHER" id="PTHR35807">
    <property type="entry name" value="TRANSCRIPTIONAL REGULATOR REDD-RELATED"/>
    <property type="match status" value="1"/>
</dbReference>
<dbReference type="SMART" id="SM00862">
    <property type="entry name" value="Trans_reg_C"/>
    <property type="match status" value="1"/>
</dbReference>
<dbReference type="Pfam" id="PF13424">
    <property type="entry name" value="TPR_12"/>
    <property type="match status" value="1"/>
</dbReference>
<reference evidence="6 7" key="1">
    <citation type="journal article" date="2004" name="Syst. Appl. Microbiol.">
        <title>Cryptoendolithic actinomycetes from antarctic sandstone rock samples: Micromonospora endolithica sp. nov. and two isolates related to Micromonospora coerulea Jensen 1932.</title>
        <authorList>
            <person name="Hirsch P."/>
            <person name="Mevs U."/>
            <person name="Kroppenstedt R.M."/>
            <person name="Schumann P."/>
            <person name="Stackebrandt E."/>
        </authorList>
    </citation>
    <scope>NUCLEOTIDE SEQUENCE [LARGE SCALE GENOMIC DNA]</scope>
    <source>
        <strain evidence="6 7">JCM 12677</strain>
    </source>
</reference>
<dbReference type="EMBL" id="RBAK01000003">
    <property type="protein sequence ID" value="RKN48304.1"/>
    <property type="molecule type" value="Genomic_DNA"/>
</dbReference>
<feature type="domain" description="OmpR/PhoB-type" evidence="5">
    <location>
        <begin position="752"/>
        <end position="859"/>
    </location>
</feature>
<dbReference type="Pfam" id="PF25873">
    <property type="entry name" value="WHD_MalT"/>
    <property type="match status" value="1"/>
</dbReference>
<dbReference type="SMART" id="SM00028">
    <property type="entry name" value="TPR"/>
    <property type="match status" value="6"/>
</dbReference>
<organism evidence="6 7">
    <name type="scientific">Micromonospora endolithica</name>
    <dbReference type="NCBI Taxonomy" id="230091"/>
    <lineage>
        <taxon>Bacteria</taxon>
        <taxon>Bacillati</taxon>
        <taxon>Actinomycetota</taxon>
        <taxon>Actinomycetes</taxon>
        <taxon>Micromonosporales</taxon>
        <taxon>Micromonosporaceae</taxon>
        <taxon>Micromonospora</taxon>
    </lineage>
</organism>
<dbReference type="SUPFAM" id="SSF48452">
    <property type="entry name" value="TPR-like"/>
    <property type="match status" value="3"/>
</dbReference>
<dbReference type="Proteomes" id="UP000281726">
    <property type="component" value="Unassembled WGS sequence"/>
</dbReference>
<evidence type="ECO:0000256" key="3">
    <source>
        <dbReference type="PROSITE-ProRule" id="PRU00339"/>
    </source>
</evidence>
<keyword evidence="3" id="KW-0802">TPR repeat</keyword>
<evidence type="ECO:0000313" key="7">
    <source>
        <dbReference type="Proteomes" id="UP000281726"/>
    </source>
</evidence>
<dbReference type="InterPro" id="IPR001867">
    <property type="entry name" value="OmpR/PhoB-type_DNA-bd"/>
</dbReference>
<evidence type="ECO:0000313" key="6">
    <source>
        <dbReference type="EMBL" id="RKN48304.1"/>
    </source>
</evidence>
<keyword evidence="2 4" id="KW-0238">DNA-binding</keyword>
<dbReference type="GO" id="GO:0000160">
    <property type="term" value="P:phosphorelay signal transduction system"/>
    <property type="evidence" value="ECO:0007669"/>
    <property type="project" value="InterPro"/>
</dbReference>
<keyword evidence="7" id="KW-1185">Reference proteome</keyword>
<evidence type="ECO:0000256" key="4">
    <source>
        <dbReference type="PROSITE-ProRule" id="PRU01091"/>
    </source>
</evidence>
<dbReference type="InterPro" id="IPR019734">
    <property type="entry name" value="TPR_rpt"/>
</dbReference>
<dbReference type="PROSITE" id="PS50005">
    <property type="entry name" value="TPR"/>
    <property type="match status" value="1"/>
</dbReference>
<proteinExistence type="inferred from homology"/>
<gene>
    <name evidence="6" type="ORF">D7223_09810</name>
</gene>
<sequence length="1015" mass="108736">MVGAAGYGKTLAVRGWLGDRPVRWCDGADVATLATTGPDWLAALGARSALDLPADEPGWLVLDDVPRLSRHRLQALLDTLEGLPPQLRVVLVTRHPPPLSRRRSGLLAERGPADLRLSPDQVASVLAADRGRADPALAVRVHAATGGWPVLVTLAAQAAGAGGTDWDGLAEPGTAVESYLVREVFAELPPEVHRLLRDAAHLDRTHPDLCRFLGHRHGGHRLDQLARTGVLVPATAGGPGYRMVPVVAHVARRRFPLPGAAVRRLHAKAAAWYAEHGFLVPALRSYAGSGDTGAIARILTDHGAELLASGGAEAVADAFQSLPDHARTDGLRLLHGEALQMRGDFDTALAVYGALADRQESLAAGLAWRYGLVHYLRGEPQSALEVFRRGVLDPQPSTDNARLLAWTASTQWTTGDAEACRDNAERALAAAAAIGGDEALAAAHTALALEAKLRGDRPGADEHHEKALRAAEAAHDIVQVTRIRANRASALVGEGRYLEALAEVRPAVELAHTNGYAAMLALALLNEGAACFRLGRLAEAAACYERAVPLLQRMGSRKVAYPLVGIGDIHALRGRTNLARAAYEEALRASEPVNDLQIQVPALAGLARVLAAEDGATAFALAQRAVELERGPDSATARLALGWVALEIGDRELAAEAALTASAAARLHRDRAALAEALELRGAAATDPDDTRRAWREAAATLGDIRSSVAADRVAVLLSRLPGADPQERVNARLAAERLTDAGVPPPTLSRQHSRRVAQVTVRTLGRFEVFVDGSQVLAAAWQSRKARDLLRILAARRGRAVPREQLAEMLWPAQDPARVSHRLSVALSTLRGVLDPKRRRPTDHFIIAAHPSLALDVGHLELDVEEFLAESAHGLRLAEQGETDDARATLLLAEQRYRGDFLEDEPYDDWSRPTREEARRVYLRVVRTLASLAHGARETDEAVRHLGRALELEPYDEGVHGEFIRILTAAGRHGEAAQAYRRYVDAMSSIGVPAQARGKLCGVLGHEGAGGPGR</sequence>
<dbReference type="Gene3D" id="1.25.40.10">
    <property type="entry name" value="Tetratricopeptide repeat domain"/>
    <property type="match status" value="4"/>
</dbReference>
<dbReference type="InterPro" id="IPR016032">
    <property type="entry name" value="Sig_transdc_resp-reg_C-effctor"/>
</dbReference>
<dbReference type="InterPro" id="IPR011990">
    <property type="entry name" value="TPR-like_helical_dom_sf"/>
</dbReference>
<dbReference type="GO" id="GO:0003677">
    <property type="term" value="F:DNA binding"/>
    <property type="evidence" value="ECO:0007669"/>
    <property type="project" value="UniProtKB-UniRule"/>
</dbReference>